<dbReference type="InterPro" id="IPR036188">
    <property type="entry name" value="FAD/NAD-bd_sf"/>
</dbReference>
<feature type="domain" description="FAD-binding" evidence="3">
    <location>
        <begin position="2"/>
        <end position="183"/>
    </location>
</feature>
<organism evidence="4 5">
    <name type="scientific">Paraburkholderia bannensis</name>
    <dbReference type="NCBI Taxonomy" id="765414"/>
    <lineage>
        <taxon>Bacteria</taxon>
        <taxon>Pseudomonadati</taxon>
        <taxon>Pseudomonadota</taxon>
        <taxon>Betaproteobacteria</taxon>
        <taxon>Burkholderiales</taxon>
        <taxon>Burkholderiaceae</taxon>
        <taxon>Paraburkholderia</taxon>
    </lineage>
</organism>
<dbReference type="PANTHER" id="PTHR13789">
    <property type="entry name" value="MONOOXYGENASE"/>
    <property type="match status" value="1"/>
</dbReference>
<dbReference type="AlphaFoldDB" id="A0A7W9U110"/>
<dbReference type="EMBL" id="JACHBW010000012">
    <property type="protein sequence ID" value="MBB6104286.1"/>
    <property type="molecule type" value="Genomic_DNA"/>
</dbReference>
<dbReference type="Gene3D" id="3.50.50.60">
    <property type="entry name" value="FAD/NAD(P)-binding domain"/>
    <property type="match status" value="1"/>
</dbReference>
<name>A0A7W9U110_9BURK</name>
<protein>
    <submittedName>
        <fullName evidence="4">2-polyprenyl-6-methoxyphenol hydroxylase-like FAD-dependent oxidoreductase</fullName>
    </submittedName>
</protein>
<dbReference type="PANTHER" id="PTHR13789:SF309">
    <property type="entry name" value="PUTATIVE (AFU_ORTHOLOGUE AFUA_6G14510)-RELATED"/>
    <property type="match status" value="1"/>
</dbReference>
<dbReference type="GO" id="GO:0071949">
    <property type="term" value="F:FAD binding"/>
    <property type="evidence" value="ECO:0007669"/>
    <property type="project" value="InterPro"/>
</dbReference>
<evidence type="ECO:0000313" key="5">
    <source>
        <dbReference type="Proteomes" id="UP000571554"/>
    </source>
</evidence>
<evidence type="ECO:0000259" key="3">
    <source>
        <dbReference type="Pfam" id="PF01494"/>
    </source>
</evidence>
<evidence type="ECO:0000313" key="4">
    <source>
        <dbReference type="EMBL" id="MBB6104286.1"/>
    </source>
</evidence>
<dbReference type="InterPro" id="IPR002938">
    <property type="entry name" value="FAD-bd"/>
</dbReference>
<accession>A0A7W9U110</accession>
<dbReference type="InterPro" id="IPR050493">
    <property type="entry name" value="FAD-dep_Monooxygenase_BioMet"/>
</dbReference>
<dbReference type="SUPFAM" id="SSF51905">
    <property type="entry name" value="FAD/NAD(P)-binding domain"/>
    <property type="match status" value="1"/>
</dbReference>
<comment type="caution">
    <text evidence="4">The sequence shown here is derived from an EMBL/GenBank/DDBJ whole genome shotgun (WGS) entry which is preliminary data.</text>
</comment>
<sequence>MIGSDGVNSTVRRHVKPDFPGPKFTGQGSWRAVVPRTRENSTIYMGKTTKAGMNPISATQCYLFVLDKREGMDFVAQEKWPRLLAELLEEFDGPLATLREGLLDGSHDEHRILYRPLMGHMIGGPWHRGRIVLLGDAVHATTPHLASGAGIAVEGALVLAAELARRHSLEGALLAYAGRHYDRARLVVSASGRMGEFECTGGSREEHTRVMVAAQQALREPI</sequence>
<dbReference type="GO" id="GO:0004497">
    <property type="term" value="F:monooxygenase activity"/>
    <property type="evidence" value="ECO:0007669"/>
    <property type="project" value="UniProtKB-KW"/>
</dbReference>
<evidence type="ECO:0000256" key="2">
    <source>
        <dbReference type="ARBA" id="ARBA00023033"/>
    </source>
</evidence>
<keyword evidence="2" id="KW-0503">Monooxygenase</keyword>
<evidence type="ECO:0000256" key="1">
    <source>
        <dbReference type="ARBA" id="ARBA00023002"/>
    </source>
</evidence>
<dbReference type="Proteomes" id="UP000571554">
    <property type="component" value="Unassembled WGS sequence"/>
</dbReference>
<keyword evidence="1" id="KW-0560">Oxidoreductase</keyword>
<proteinExistence type="predicted"/>
<dbReference type="Pfam" id="PF01494">
    <property type="entry name" value="FAD_binding_3"/>
    <property type="match status" value="1"/>
</dbReference>
<gene>
    <name evidence="4" type="ORF">F4827_004145</name>
</gene>
<reference evidence="4 5" key="1">
    <citation type="submission" date="2020-08" db="EMBL/GenBank/DDBJ databases">
        <title>Above-ground endophytic microbial communities from plants in different locations in the United States.</title>
        <authorList>
            <person name="Frank C."/>
        </authorList>
    </citation>
    <scope>NUCLEOTIDE SEQUENCE [LARGE SCALE GENOMIC DNA]</scope>
    <source>
        <strain evidence="4 5">WP4_2_2</strain>
    </source>
</reference>
<keyword evidence="5" id="KW-1185">Reference proteome</keyword>